<protein>
    <submittedName>
        <fullName evidence="3">Peptide/nickel transport system substrate-binding protein</fullName>
    </submittedName>
</protein>
<dbReference type="Proteomes" id="UP000569914">
    <property type="component" value="Unassembled WGS sequence"/>
</dbReference>
<dbReference type="GO" id="GO:0043190">
    <property type="term" value="C:ATP-binding cassette (ABC) transporter complex"/>
    <property type="evidence" value="ECO:0007669"/>
    <property type="project" value="InterPro"/>
</dbReference>
<evidence type="ECO:0000313" key="3">
    <source>
        <dbReference type="EMBL" id="NYE72723.1"/>
    </source>
</evidence>
<dbReference type="RefSeq" id="WP_246322391.1">
    <property type="nucleotide sequence ID" value="NZ_JACCBU010000001.1"/>
</dbReference>
<organism evidence="3 4">
    <name type="scientific">Microlunatus parietis</name>
    <dbReference type="NCBI Taxonomy" id="682979"/>
    <lineage>
        <taxon>Bacteria</taxon>
        <taxon>Bacillati</taxon>
        <taxon>Actinomycetota</taxon>
        <taxon>Actinomycetes</taxon>
        <taxon>Propionibacteriales</taxon>
        <taxon>Propionibacteriaceae</taxon>
        <taxon>Microlunatus</taxon>
    </lineage>
</organism>
<reference evidence="3 4" key="1">
    <citation type="submission" date="2020-07" db="EMBL/GenBank/DDBJ databases">
        <title>Sequencing the genomes of 1000 actinobacteria strains.</title>
        <authorList>
            <person name="Klenk H.-P."/>
        </authorList>
    </citation>
    <scope>NUCLEOTIDE SEQUENCE [LARGE SCALE GENOMIC DNA]</scope>
    <source>
        <strain evidence="3 4">DSM 22083</strain>
    </source>
</reference>
<dbReference type="Gene3D" id="3.90.76.10">
    <property type="entry name" value="Dipeptide-binding Protein, Domain 1"/>
    <property type="match status" value="1"/>
</dbReference>
<dbReference type="InterPro" id="IPR039424">
    <property type="entry name" value="SBP_5"/>
</dbReference>
<feature type="signal peptide" evidence="1">
    <location>
        <begin position="1"/>
        <end position="23"/>
    </location>
</feature>
<proteinExistence type="predicted"/>
<comment type="caution">
    <text evidence="3">The sequence shown here is derived from an EMBL/GenBank/DDBJ whole genome shotgun (WGS) entry which is preliminary data.</text>
</comment>
<keyword evidence="4" id="KW-1185">Reference proteome</keyword>
<dbReference type="InterPro" id="IPR000914">
    <property type="entry name" value="SBP_5_dom"/>
</dbReference>
<dbReference type="SUPFAM" id="SSF53850">
    <property type="entry name" value="Periplasmic binding protein-like II"/>
    <property type="match status" value="1"/>
</dbReference>
<evidence type="ECO:0000256" key="1">
    <source>
        <dbReference type="SAM" id="SignalP"/>
    </source>
</evidence>
<dbReference type="InterPro" id="IPR030678">
    <property type="entry name" value="Peptide/Ni-bd"/>
</dbReference>
<keyword evidence="1" id="KW-0732">Signal</keyword>
<sequence>MSRRARFTKGLTVLAATVALALAGCNAGSNLDQGSSPGSSSSPGSTELPVITVGGGAGPFAENFNPFSPNVMTLVHGVIYEPLFYFNQLKPIDQAPIPLLGTEYTWNDDGTVLTIKVRTGVQWSDGTPMTAKDVAFTFDLIQKTEELNTSGHSPKSKLIDDSTVELTFDRPSFAEGPNVLGRTYIVPEHLWSKIKDPVTEPNKKPVGTGAFMMDSFTQQSYALTRNPEYWQEGKPGIGGVRVITLSGNQAATDKYLAGEIDYQSAAIPNLDQLIKNKPELTYLNTGTAQAALFTCANAELGCEGPQTDPAVRRALYLGMDREQLSNLAFYKLGKPVSPAFALPERDRAFIEPSIADAPWTADVAAAKKALEDAGYQLADGVYAKDGKPLRLSIKVVSGWTDFITAVDTLKQQFAAIGIEIVPQQVSVNEWNSAKSTGKFQLVIDSLGQGPAPDPYYVYNNFFSTEATDKVGGNANPYRNTSRFSDPAVDAALTRAAGSNDIEIKRAAYFEIQKIISADLPYVPLLIGSTLTEFNTSKVTGFPTEDNLYAFPAAWAAPDNAQVLVNLTPAP</sequence>
<dbReference type="PROSITE" id="PS51257">
    <property type="entry name" value="PROKAR_LIPOPROTEIN"/>
    <property type="match status" value="1"/>
</dbReference>
<dbReference type="PANTHER" id="PTHR30290:SF82">
    <property type="entry name" value="ABC-TYPE DIPEPTIDE_OLIGOPEPTIDE TRANSPORT SYSTEM, PERIPLASMIC COMPONENT"/>
    <property type="match status" value="1"/>
</dbReference>
<name>A0A7Y9I9D2_9ACTN</name>
<dbReference type="CDD" id="cd08509">
    <property type="entry name" value="PBP2_TmCBP_oligosaccharides_like"/>
    <property type="match status" value="1"/>
</dbReference>
<accession>A0A7Y9I9D2</accession>
<dbReference type="PIRSF" id="PIRSF002741">
    <property type="entry name" value="MppA"/>
    <property type="match status" value="1"/>
</dbReference>
<gene>
    <name evidence="3" type="ORF">BKA15_004052</name>
</gene>
<dbReference type="Pfam" id="PF00496">
    <property type="entry name" value="SBP_bac_5"/>
    <property type="match status" value="1"/>
</dbReference>
<dbReference type="Gene3D" id="3.40.190.10">
    <property type="entry name" value="Periplasmic binding protein-like II"/>
    <property type="match status" value="1"/>
</dbReference>
<dbReference type="Gene3D" id="3.10.105.10">
    <property type="entry name" value="Dipeptide-binding Protein, Domain 3"/>
    <property type="match status" value="1"/>
</dbReference>
<dbReference type="AlphaFoldDB" id="A0A7Y9I9D2"/>
<dbReference type="GO" id="GO:0042597">
    <property type="term" value="C:periplasmic space"/>
    <property type="evidence" value="ECO:0007669"/>
    <property type="project" value="UniProtKB-ARBA"/>
</dbReference>
<dbReference type="PANTHER" id="PTHR30290">
    <property type="entry name" value="PERIPLASMIC BINDING COMPONENT OF ABC TRANSPORTER"/>
    <property type="match status" value="1"/>
</dbReference>
<dbReference type="GO" id="GO:1904680">
    <property type="term" value="F:peptide transmembrane transporter activity"/>
    <property type="evidence" value="ECO:0007669"/>
    <property type="project" value="TreeGrafter"/>
</dbReference>
<evidence type="ECO:0000313" key="4">
    <source>
        <dbReference type="Proteomes" id="UP000569914"/>
    </source>
</evidence>
<feature type="chain" id="PRO_5039345031" evidence="1">
    <location>
        <begin position="24"/>
        <end position="570"/>
    </location>
</feature>
<feature type="domain" description="Solute-binding protein family 5" evidence="2">
    <location>
        <begin position="96"/>
        <end position="465"/>
    </location>
</feature>
<dbReference type="GO" id="GO:0015833">
    <property type="term" value="P:peptide transport"/>
    <property type="evidence" value="ECO:0007669"/>
    <property type="project" value="TreeGrafter"/>
</dbReference>
<dbReference type="EMBL" id="JACCBU010000001">
    <property type="protein sequence ID" value="NYE72723.1"/>
    <property type="molecule type" value="Genomic_DNA"/>
</dbReference>
<evidence type="ECO:0000259" key="2">
    <source>
        <dbReference type="Pfam" id="PF00496"/>
    </source>
</evidence>